<feature type="compositionally biased region" description="Low complexity" evidence="1">
    <location>
        <begin position="52"/>
        <end position="66"/>
    </location>
</feature>
<feature type="compositionally biased region" description="Basic and acidic residues" evidence="1">
    <location>
        <begin position="35"/>
        <end position="46"/>
    </location>
</feature>
<organism evidence="2 3">
    <name type="scientific">Lupinus albus</name>
    <name type="common">White lupine</name>
    <name type="synonym">Lupinus termis</name>
    <dbReference type="NCBI Taxonomy" id="3870"/>
    <lineage>
        <taxon>Eukaryota</taxon>
        <taxon>Viridiplantae</taxon>
        <taxon>Streptophyta</taxon>
        <taxon>Embryophyta</taxon>
        <taxon>Tracheophyta</taxon>
        <taxon>Spermatophyta</taxon>
        <taxon>Magnoliopsida</taxon>
        <taxon>eudicotyledons</taxon>
        <taxon>Gunneridae</taxon>
        <taxon>Pentapetalae</taxon>
        <taxon>rosids</taxon>
        <taxon>fabids</taxon>
        <taxon>Fabales</taxon>
        <taxon>Fabaceae</taxon>
        <taxon>Papilionoideae</taxon>
        <taxon>50 kb inversion clade</taxon>
        <taxon>genistoids sensu lato</taxon>
        <taxon>core genistoids</taxon>
        <taxon>Genisteae</taxon>
        <taxon>Lupinus</taxon>
    </lineage>
</organism>
<feature type="region of interest" description="Disordered" evidence="1">
    <location>
        <begin position="35"/>
        <end position="66"/>
    </location>
</feature>
<dbReference type="Proteomes" id="UP000447434">
    <property type="component" value="Chromosome 10"/>
</dbReference>
<accession>A0A6A4PV36</accession>
<protein>
    <submittedName>
        <fullName evidence="2">Uncharacterized protein</fullName>
    </submittedName>
</protein>
<sequence>MIALRFSNSSFSFSSNCTSILTSIFWNSCSLTETERNSSVKTDVPRRHSYKQDSQTTSNSSDSSCSCFQHKEASEVSSMPSSNCCSWFHCFSCPSCTCKSSCSGCKCCC</sequence>
<keyword evidence="3" id="KW-1185">Reference proteome</keyword>
<evidence type="ECO:0000256" key="1">
    <source>
        <dbReference type="SAM" id="MobiDB-lite"/>
    </source>
</evidence>
<proteinExistence type="predicted"/>
<comment type="caution">
    <text evidence="2">The sequence shown here is derived from an EMBL/GenBank/DDBJ whole genome shotgun (WGS) entry which is preliminary data.</text>
</comment>
<dbReference type="AlphaFoldDB" id="A0A6A4PV36"/>
<evidence type="ECO:0000313" key="3">
    <source>
        <dbReference type="Proteomes" id="UP000447434"/>
    </source>
</evidence>
<gene>
    <name evidence="2" type="ORF">Lalb_Chr10g0098901</name>
</gene>
<dbReference type="EMBL" id="WOCE01000010">
    <property type="protein sequence ID" value="KAE9605585.1"/>
    <property type="molecule type" value="Genomic_DNA"/>
</dbReference>
<reference evidence="3" key="1">
    <citation type="journal article" date="2020" name="Nat. Commun.">
        <title>Genome sequence of the cluster root forming white lupin.</title>
        <authorList>
            <person name="Hufnagel B."/>
            <person name="Marques A."/>
            <person name="Soriano A."/>
            <person name="Marques L."/>
            <person name="Divol F."/>
            <person name="Doumas P."/>
            <person name="Sallet E."/>
            <person name="Mancinotti D."/>
            <person name="Carrere S."/>
            <person name="Marande W."/>
            <person name="Arribat S."/>
            <person name="Keller J."/>
            <person name="Huneau C."/>
            <person name="Blein T."/>
            <person name="Aime D."/>
            <person name="Laguerre M."/>
            <person name="Taylor J."/>
            <person name="Schubert V."/>
            <person name="Nelson M."/>
            <person name="Geu-Flores F."/>
            <person name="Crespi M."/>
            <person name="Gallardo-Guerrero K."/>
            <person name="Delaux P.-M."/>
            <person name="Salse J."/>
            <person name="Berges H."/>
            <person name="Guyot R."/>
            <person name="Gouzy J."/>
            <person name="Peret B."/>
        </authorList>
    </citation>
    <scope>NUCLEOTIDE SEQUENCE [LARGE SCALE GENOMIC DNA]</scope>
    <source>
        <strain evidence="3">cv. Amiga</strain>
    </source>
</reference>
<evidence type="ECO:0000313" key="2">
    <source>
        <dbReference type="EMBL" id="KAE9605585.1"/>
    </source>
</evidence>
<name>A0A6A4PV36_LUPAL</name>